<evidence type="ECO:0000313" key="1">
    <source>
        <dbReference type="EMBL" id="NMH66472.1"/>
    </source>
</evidence>
<dbReference type="Proteomes" id="UP000737113">
    <property type="component" value="Unassembled WGS sequence"/>
</dbReference>
<accession>A0A972JMG2</accession>
<dbReference type="EMBL" id="JAAXYH010000012">
    <property type="protein sequence ID" value="NMH66472.1"/>
    <property type="molecule type" value="Genomic_DNA"/>
</dbReference>
<protein>
    <submittedName>
        <fullName evidence="1">Uncharacterized protein</fullName>
    </submittedName>
</protein>
<gene>
    <name evidence="1" type="ORF">HC757_15035</name>
</gene>
<comment type="caution">
    <text evidence="1">The sequence shown here is derived from an EMBL/GenBank/DDBJ whole genome shotgun (WGS) entry which is preliminary data.</text>
</comment>
<reference evidence="1" key="1">
    <citation type="submission" date="2020-04" db="EMBL/GenBank/DDBJ databases">
        <title>Description of Shewanella salipaludis sp. nov., isolated from a salt marsh.</title>
        <authorList>
            <person name="Park S."/>
            <person name="Yoon J.-H."/>
        </authorList>
    </citation>
    <scope>NUCLEOTIDE SEQUENCE</scope>
    <source>
        <strain evidence="1">SHSM-M6</strain>
    </source>
</reference>
<keyword evidence="2" id="KW-1185">Reference proteome</keyword>
<dbReference type="AlphaFoldDB" id="A0A972JMG2"/>
<evidence type="ECO:0000313" key="2">
    <source>
        <dbReference type="Proteomes" id="UP000737113"/>
    </source>
</evidence>
<name>A0A972JMG2_9GAMM</name>
<organism evidence="1 2">
    <name type="scientific">Shewanella salipaludis</name>
    <dbReference type="NCBI Taxonomy" id="2723052"/>
    <lineage>
        <taxon>Bacteria</taxon>
        <taxon>Pseudomonadati</taxon>
        <taxon>Pseudomonadota</taxon>
        <taxon>Gammaproteobacteria</taxon>
        <taxon>Alteromonadales</taxon>
        <taxon>Shewanellaceae</taxon>
        <taxon>Shewanella</taxon>
    </lineage>
</organism>
<sequence>MDWSCSPLTAAYFSAFNHNGTDAALLLFSGYALSLSKPFIRDPTVKASGPMVAWDK</sequence>
<proteinExistence type="predicted"/>